<dbReference type="InterPro" id="IPR008250">
    <property type="entry name" value="ATPase_P-typ_transduc_dom_A_sf"/>
</dbReference>
<evidence type="ECO:0000256" key="10">
    <source>
        <dbReference type="SAM" id="Phobius"/>
    </source>
</evidence>
<gene>
    <name evidence="12" type="ORF">A3I86_02785</name>
</gene>
<sequence>METSWHTKPISEILEMLDSKEHGLSSQEAIRRLEENGLNKLPESKVDSIPIIFLRQFKNPLIYILLVASLAVLIMGETVDAFIIMAVLIFNAIAGSIQEGRARNTLLALKEFVETKAVVLRDEKEIIIPDTNVVAGDIILLREGDKIPADSRIIVARNLKIDESTLTGESEPAHKTDEILTKQDTPVLEARNMIFKGTHVVSGTGRAIVVKTGLETVIGRIAKEISTIETEIPLKANIRYLSRIIIGVTFIISMALFVVGISYGKPAIEMFATVISIAVSVIPEGLPVAITVILATGVWRMGKRNALIKRLQAVEALGQAQVIAVDKTGTITKNEMMVQTIYVDRKIFEVGGVGFEPKGEIKLDNQVIDPPNHPELLLIGKLSAFCTDAMVMFEDDKKSWRVSGDPTEASMYVLAEKLGFNKDSLESESPLLSEIPFDYNLKYHATLHKDNDGTLTTIVGAPEIILGLSKKVWRDDKEELLSKEEGDELESLFLDISKRGLRVIAIALSKKLATKINTENLKDLTFVGFLGLKDTLRLEVKEATRRAREAGIEVVMITGDHQETAEAIAKEAGIYKKGDESITGTEMDNLSDIILRERLDKISVFARVTPEHKLRIINAYKAEGKIIAMTGDGVNDAPSLVAADLGVAMGRIGTEVAKEASDIILLDDNFGSIIAAVEEGRSIYKTIRKVLLYLLSTNVGEILVITGALLLGFPLPILPVQIIWLNFVTDGFFTIALAMEPREKGLLERSFEKPKKYLVDIKMGYRIFIMAIPMMIGTLVLFQNYFDVNLPKAWTISLTVMAVFQWFNAWNCRSEDKSIFSMNMFSNKFIVGATFLALFFQIMAIYNPLFQKLLHTVPLNLSEWFVIISISISIILVEEVRKYFARQKMPVVFKPAKVVT</sequence>
<dbReference type="SMART" id="SM00831">
    <property type="entry name" value="Cation_ATPase_N"/>
    <property type="match status" value="1"/>
</dbReference>
<evidence type="ECO:0000256" key="6">
    <source>
        <dbReference type="ARBA" id="ARBA00022840"/>
    </source>
</evidence>
<comment type="similarity">
    <text evidence="2">Belongs to the cation transport ATPase (P-type) (TC 3.A.3) family. Type IIA subfamily.</text>
</comment>
<evidence type="ECO:0000259" key="11">
    <source>
        <dbReference type="SMART" id="SM00831"/>
    </source>
</evidence>
<proteinExistence type="inferred from homology"/>
<feature type="transmembrane region" description="Helical" evidence="10">
    <location>
        <begin position="829"/>
        <end position="849"/>
    </location>
</feature>
<name>A0A1G2UI75_9BACT</name>
<dbReference type="InterPro" id="IPR050510">
    <property type="entry name" value="Cation_transp_ATPase_P-type"/>
</dbReference>
<dbReference type="SFLD" id="SFLDS00003">
    <property type="entry name" value="Haloacid_Dehalogenase"/>
    <property type="match status" value="1"/>
</dbReference>
<dbReference type="SFLD" id="SFLDG00002">
    <property type="entry name" value="C1.7:_P-type_atpase_like"/>
    <property type="match status" value="1"/>
</dbReference>
<feature type="domain" description="Cation-transporting P-type ATPase N-terminal" evidence="11">
    <location>
        <begin position="4"/>
        <end position="77"/>
    </location>
</feature>
<dbReference type="Gene3D" id="2.70.150.10">
    <property type="entry name" value="Calcium-transporting ATPase, cytoplasmic transduction domain A"/>
    <property type="match status" value="1"/>
</dbReference>
<keyword evidence="6" id="KW-0067">ATP-binding</keyword>
<dbReference type="SUPFAM" id="SSF81653">
    <property type="entry name" value="Calcium ATPase, transduction domain A"/>
    <property type="match status" value="1"/>
</dbReference>
<organism evidence="12 13">
    <name type="scientific">Candidatus Zambryskibacteria bacterium RIFCSPLOWO2_02_FULL_39_14</name>
    <dbReference type="NCBI Taxonomy" id="1802769"/>
    <lineage>
        <taxon>Bacteria</taxon>
        <taxon>Candidatus Zambryskiibacteriota</taxon>
    </lineage>
</organism>
<evidence type="ECO:0000256" key="8">
    <source>
        <dbReference type="ARBA" id="ARBA00022989"/>
    </source>
</evidence>
<dbReference type="PRINTS" id="PR00120">
    <property type="entry name" value="HATPASE"/>
</dbReference>
<dbReference type="InterPro" id="IPR023298">
    <property type="entry name" value="ATPase_P-typ_TM_dom_sf"/>
</dbReference>
<dbReference type="GO" id="GO:0005886">
    <property type="term" value="C:plasma membrane"/>
    <property type="evidence" value="ECO:0007669"/>
    <property type="project" value="UniProtKB-SubCell"/>
</dbReference>
<comment type="caution">
    <text evidence="12">The sequence shown here is derived from an EMBL/GenBank/DDBJ whole genome shotgun (WGS) entry which is preliminary data.</text>
</comment>
<dbReference type="Proteomes" id="UP000177096">
    <property type="component" value="Unassembled WGS sequence"/>
</dbReference>
<evidence type="ECO:0000256" key="3">
    <source>
        <dbReference type="ARBA" id="ARBA00022475"/>
    </source>
</evidence>
<evidence type="ECO:0000313" key="13">
    <source>
        <dbReference type="Proteomes" id="UP000177096"/>
    </source>
</evidence>
<dbReference type="GO" id="GO:0016887">
    <property type="term" value="F:ATP hydrolysis activity"/>
    <property type="evidence" value="ECO:0007669"/>
    <property type="project" value="InterPro"/>
</dbReference>
<feature type="transmembrane region" description="Helical" evidence="10">
    <location>
        <begin position="792"/>
        <end position="809"/>
    </location>
</feature>
<dbReference type="Pfam" id="PF00689">
    <property type="entry name" value="Cation_ATPase_C"/>
    <property type="match status" value="1"/>
</dbReference>
<dbReference type="PRINTS" id="PR00119">
    <property type="entry name" value="CATATPASE"/>
</dbReference>
<dbReference type="SUPFAM" id="SSF81660">
    <property type="entry name" value="Metal cation-transporting ATPase, ATP-binding domain N"/>
    <property type="match status" value="1"/>
</dbReference>
<comment type="subcellular location">
    <subcellularLocation>
        <location evidence="1">Cell membrane</location>
        <topology evidence="1">Multi-pass membrane protein</topology>
    </subcellularLocation>
</comment>
<dbReference type="InterPro" id="IPR044492">
    <property type="entry name" value="P_typ_ATPase_HD_dom"/>
</dbReference>
<dbReference type="Gene3D" id="3.40.50.1000">
    <property type="entry name" value="HAD superfamily/HAD-like"/>
    <property type="match status" value="1"/>
</dbReference>
<keyword evidence="5" id="KW-0547">Nucleotide-binding</keyword>
<evidence type="ECO:0000256" key="2">
    <source>
        <dbReference type="ARBA" id="ARBA00005675"/>
    </source>
</evidence>
<feature type="transmembrane region" description="Helical" evidence="10">
    <location>
        <begin position="763"/>
        <end position="786"/>
    </location>
</feature>
<keyword evidence="8 10" id="KW-1133">Transmembrane helix</keyword>
<evidence type="ECO:0000256" key="9">
    <source>
        <dbReference type="ARBA" id="ARBA00023136"/>
    </source>
</evidence>
<dbReference type="PANTHER" id="PTHR43294:SF21">
    <property type="entry name" value="CATION TRANSPORTING ATPASE"/>
    <property type="match status" value="1"/>
</dbReference>
<dbReference type="NCBIfam" id="TIGR01494">
    <property type="entry name" value="ATPase_P-type"/>
    <property type="match status" value="2"/>
</dbReference>
<accession>A0A1G2UI75</accession>
<dbReference type="PROSITE" id="PS00154">
    <property type="entry name" value="ATPASE_E1_E2"/>
    <property type="match status" value="1"/>
</dbReference>
<feature type="transmembrane region" description="Helical" evidence="10">
    <location>
        <begin position="717"/>
        <end position="739"/>
    </location>
</feature>
<protein>
    <recommendedName>
        <fullName evidence="11">Cation-transporting P-type ATPase N-terminal domain-containing protein</fullName>
    </recommendedName>
</protein>
<keyword evidence="9 10" id="KW-0472">Membrane</keyword>
<dbReference type="PANTHER" id="PTHR43294">
    <property type="entry name" value="SODIUM/POTASSIUM-TRANSPORTING ATPASE SUBUNIT ALPHA"/>
    <property type="match status" value="1"/>
</dbReference>
<dbReference type="Gene3D" id="3.40.1110.10">
    <property type="entry name" value="Calcium-transporting ATPase, cytoplasmic domain N"/>
    <property type="match status" value="1"/>
</dbReference>
<dbReference type="SUPFAM" id="SSF81665">
    <property type="entry name" value="Calcium ATPase, transmembrane domain M"/>
    <property type="match status" value="1"/>
</dbReference>
<dbReference type="InterPro" id="IPR004014">
    <property type="entry name" value="ATPase_P-typ_cation-transptr_N"/>
</dbReference>
<keyword evidence="3" id="KW-1003">Cell membrane</keyword>
<evidence type="ECO:0000256" key="1">
    <source>
        <dbReference type="ARBA" id="ARBA00004651"/>
    </source>
</evidence>
<reference evidence="12 13" key="1">
    <citation type="journal article" date="2016" name="Nat. Commun.">
        <title>Thousands of microbial genomes shed light on interconnected biogeochemical processes in an aquifer system.</title>
        <authorList>
            <person name="Anantharaman K."/>
            <person name="Brown C.T."/>
            <person name="Hug L.A."/>
            <person name="Sharon I."/>
            <person name="Castelle C.J."/>
            <person name="Probst A.J."/>
            <person name="Thomas B.C."/>
            <person name="Singh A."/>
            <person name="Wilkins M.J."/>
            <person name="Karaoz U."/>
            <person name="Brodie E.L."/>
            <person name="Williams K.H."/>
            <person name="Hubbard S.S."/>
            <person name="Banfield J.F."/>
        </authorList>
    </citation>
    <scope>NUCLEOTIDE SEQUENCE [LARGE SCALE GENOMIC DNA]</scope>
</reference>
<dbReference type="Pfam" id="PF00690">
    <property type="entry name" value="Cation_ATPase_N"/>
    <property type="match status" value="1"/>
</dbReference>
<dbReference type="InterPro" id="IPR006068">
    <property type="entry name" value="ATPase_P-typ_cation-transptr_C"/>
</dbReference>
<dbReference type="AlphaFoldDB" id="A0A1G2UI75"/>
<dbReference type="Pfam" id="PF13246">
    <property type="entry name" value="Cation_ATPase"/>
    <property type="match status" value="1"/>
</dbReference>
<feature type="transmembrane region" description="Helical" evidence="10">
    <location>
        <begin position="270"/>
        <end position="299"/>
    </location>
</feature>
<dbReference type="Pfam" id="PF00122">
    <property type="entry name" value="E1-E2_ATPase"/>
    <property type="match status" value="1"/>
</dbReference>
<dbReference type="InterPro" id="IPR018303">
    <property type="entry name" value="ATPase_P-typ_P_site"/>
</dbReference>
<evidence type="ECO:0000256" key="4">
    <source>
        <dbReference type="ARBA" id="ARBA00022692"/>
    </source>
</evidence>
<dbReference type="InterPro" id="IPR036412">
    <property type="entry name" value="HAD-like_sf"/>
</dbReference>
<evidence type="ECO:0000256" key="5">
    <source>
        <dbReference type="ARBA" id="ARBA00022741"/>
    </source>
</evidence>
<dbReference type="InterPro" id="IPR023214">
    <property type="entry name" value="HAD_sf"/>
</dbReference>
<dbReference type="Gene3D" id="1.20.1110.10">
    <property type="entry name" value="Calcium-transporting ATPase, transmembrane domain"/>
    <property type="match status" value="1"/>
</dbReference>
<feature type="transmembrane region" description="Helical" evidence="10">
    <location>
        <begin position="61"/>
        <end position="94"/>
    </location>
</feature>
<dbReference type="SFLD" id="SFLDF00027">
    <property type="entry name" value="p-type_atpase"/>
    <property type="match status" value="1"/>
</dbReference>
<dbReference type="InterPro" id="IPR001757">
    <property type="entry name" value="P_typ_ATPase"/>
</dbReference>
<evidence type="ECO:0000256" key="7">
    <source>
        <dbReference type="ARBA" id="ARBA00022967"/>
    </source>
</evidence>
<dbReference type="InterPro" id="IPR023299">
    <property type="entry name" value="ATPase_P-typ_cyto_dom_N"/>
</dbReference>
<dbReference type="InterPro" id="IPR059000">
    <property type="entry name" value="ATPase_P-type_domA"/>
</dbReference>
<feature type="transmembrane region" description="Helical" evidence="10">
    <location>
        <begin position="690"/>
        <end position="711"/>
    </location>
</feature>
<dbReference type="GO" id="GO:0005524">
    <property type="term" value="F:ATP binding"/>
    <property type="evidence" value="ECO:0007669"/>
    <property type="project" value="UniProtKB-KW"/>
</dbReference>
<feature type="transmembrane region" description="Helical" evidence="10">
    <location>
        <begin position="861"/>
        <end position="880"/>
    </location>
</feature>
<evidence type="ECO:0000313" key="12">
    <source>
        <dbReference type="EMBL" id="OHB09094.1"/>
    </source>
</evidence>
<dbReference type="SUPFAM" id="SSF56784">
    <property type="entry name" value="HAD-like"/>
    <property type="match status" value="1"/>
</dbReference>
<feature type="transmembrane region" description="Helical" evidence="10">
    <location>
        <begin position="244"/>
        <end position="264"/>
    </location>
</feature>
<dbReference type="EMBL" id="MHWM01000011">
    <property type="protein sequence ID" value="OHB09094.1"/>
    <property type="molecule type" value="Genomic_DNA"/>
</dbReference>
<keyword evidence="7" id="KW-1278">Translocase</keyword>
<keyword evidence="4 10" id="KW-0812">Transmembrane</keyword>